<accession>A0A916DV60</accession>
<reference evidence="1" key="1">
    <citation type="submission" date="2022-09" db="EMBL/GenBank/DDBJ databases">
        <title>Aureispira anguillicida sp. nov., isolated from Leptocephalus of Japanese eel Anguilla japonica.</title>
        <authorList>
            <person name="Yuasa K."/>
            <person name="Mekata T."/>
            <person name="Ikunari K."/>
        </authorList>
    </citation>
    <scope>NUCLEOTIDE SEQUENCE</scope>
    <source>
        <strain evidence="1">EL160426</strain>
    </source>
</reference>
<dbReference type="Proteomes" id="UP001060919">
    <property type="component" value="Chromosome"/>
</dbReference>
<organism evidence="1 2">
    <name type="scientific">Aureispira anguillae</name>
    <dbReference type="NCBI Taxonomy" id="2864201"/>
    <lineage>
        <taxon>Bacteria</taxon>
        <taxon>Pseudomonadati</taxon>
        <taxon>Bacteroidota</taxon>
        <taxon>Saprospiria</taxon>
        <taxon>Saprospirales</taxon>
        <taxon>Saprospiraceae</taxon>
        <taxon>Aureispira</taxon>
    </lineage>
</organism>
<dbReference type="KEGG" id="aup:AsAng_0035460"/>
<protein>
    <submittedName>
        <fullName evidence="1">Uncharacterized protein</fullName>
    </submittedName>
</protein>
<gene>
    <name evidence="1" type="ORF">AsAng_0035460</name>
</gene>
<evidence type="ECO:0000313" key="1">
    <source>
        <dbReference type="EMBL" id="BDS12821.1"/>
    </source>
</evidence>
<name>A0A916DV60_9BACT</name>
<dbReference type="AlphaFoldDB" id="A0A916DV60"/>
<sequence>MNHAIELKDKFDFLNIFVLSASFALERTIGSSPFKKI</sequence>
<keyword evidence="2" id="KW-1185">Reference proteome</keyword>
<proteinExistence type="predicted"/>
<evidence type="ECO:0000313" key="2">
    <source>
        <dbReference type="Proteomes" id="UP001060919"/>
    </source>
</evidence>
<dbReference type="EMBL" id="AP026867">
    <property type="protein sequence ID" value="BDS12821.1"/>
    <property type="molecule type" value="Genomic_DNA"/>
</dbReference>